<evidence type="ECO:0000313" key="5">
    <source>
        <dbReference type="WBParaSite" id="HPBE_0001985601-mRNA-1"/>
    </source>
</evidence>
<dbReference type="GO" id="GO:0005634">
    <property type="term" value="C:nucleus"/>
    <property type="evidence" value="ECO:0007669"/>
    <property type="project" value="InterPro"/>
</dbReference>
<dbReference type="WBParaSite" id="HPBE_0001985601-mRNA-1">
    <property type="protein sequence ID" value="HPBE_0001985601-mRNA-1"/>
    <property type="gene ID" value="HPBE_0001985601"/>
</dbReference>
<feature type="domain" description="BRCT" evidence="2">
    <location>
        <begin position="77"/>
        <end position="166"/>
    </location>
</feature>
<dbReference type="PROSITE" id="PS50172">
    <property type="entry name" value="BRCT"/>
    <property type="match status" value="1"/>
</dbReference>
<dbReference type="InterPro" id="IPR026817">
    <property type="entry name" value="Ect2"/>
</dbReference>
<name>A0A3P8AQP8_HELPZ</name>
<evidence type="ECO:0000259" key="1">
    <source>
        <dbReference type="PROSITE" id="PS50010"/>
    </source>
</evidence>
<dbReference type="Pfam" id="PF00533">
    <property type="entry name" value="BRCT"/>
    <property type="match status" value="1"/>
</dbReference>
<feature type="domain" description="DH" evidence="1">
    <location>
        <begin position="207"/>
        <end position="270"/>
    </location>
</feature>
<sequence length="445" mass="50221">MQACKPVKEICLINYENDAVVRILEEKYGCTVRKASRADDCGGDTVYVLSDFESEDFLKFRASRPNAAVVGPMVEKHKLRVFENLTIYFFGFDDEETKDMTMNVIENGGSVVESPEGATHCVINSAADIPLGVRKLFSSAQRIVTNEWLWNSISIEYSANEEPYMIPDARTKLEVTSSPRAVTSFSITDTSRSDEGLSSEAATKKTKLQHLVDEMLFTDISYVNALKLLEEVKHDLEILADQPTELMDRQEIALIFGKVSPIVAVHEKIIKKIQECIAGGRHSDAVKKRLTLPGSRMFGEIQKKYAQGSPNKTCTEAAYANEIQKVDKRSKTVEEAILLIDKVISRANSVRAENDIGIEQLSFFNDVEGVPNQVPHGMDAETEEVNPYIYILKYVTHLLIPHIREINRVKLAEYDGVVIDRLEPQGKLDCFRDRFFINNKILLFR</sequence>
<dbReference type="GO" id="GO:0007399">
    <property type="term" value="P:nervous system development"/>
    <property type="evidence" value="ECO:0007669"/>
    <property type="project" value="TreeGrafter"/>
</dbReference>
<dbReference type="Gene3D" id="3.40.50.10190">
    <property type="entry name" value="BRCT domain"/>
    <property type="match status" value="1"/>
</dbReference>
<dbReference type="SUPFAM" id="SSF52113">
    <property type="entry name" value="BRCT domain"/>
    <property type="match status" value="1"/>
</dbReference>
<dbReference type="GO" id="GO:0000281">
    <property type="term" value="P:mitotic cytokinesis"/>
    <property type="evidence" value="ECO:0007669"/>
    <property type="project" value="TreeGrafter"/>
</dbReference>
<dbReference type="GO" id="GO:2000431">
    <property type="term" value="P:regulation of cytokinesis, actomyosin contractile ring assembly"/>
    <property type="evidence" value="ECO:0007669"/>
    <property type="project" value="InterPro"/>
</dbReference>
<evidence type="ECO:0000313" key="4">
    <source>
        <dbReference type="Proteomes" id="UP000050761"/>
    </source>
</evidence>
<gene>
    <name evidence="3" type="ORF">HPBE_LOCUS19855</name>
</gene>
<dbReference type="Gene3D" id="1.20.900.10">
    <property type="entry name" value="Dbl homology (DH) domain"/>
    <property type="match status" value="1"/>
</dbReference>
<protein>
    <submittedName>
        <fullName evidence="5">BRCT domain-containing protein</fullName>
    </submittedName>
</protein>
<evidence type="ECO:0000259" key="2">
    <source>
        <dbReference type="PROSITE" id="PS50172"/>
    </source>
</evidence>
<evidence type="ECO:0000313" key="3">
    <source>
        <dbReference type="EMBL" id="VDP17042.1"/>
    </source>
</evidence>
<keyword evidence="4" id="KW-1185">Reference proteome</keyword>
<reference evidence="5" key="2">
    <citation type="submission" date="2019-09" db="UniProtKB">
        <authorList>
            <consortium name="WormBaseParasite"/>
        </authorList>
    </citation>
    <scope>IDENTIFICATION</scope>
</reference>
<dbReference type="InterPro" id="IPR000219">
    <property type="entry name" value="DH_dom"/>
</dbReference>
<dbReference type="InterPro" id="IPR036420">
    <property type="entry name" value="BRCT_dom_sf"/>
</dbReference>
<dbReference type="GO" id="GO:0005085">
    <property type="term" value="F:guanyl-nucleotide exchange factor activity"/>
    <property type="evidence" value="ECO:0007669"/>
    <property type="project" value="InterPro"/>
</dbReference>
<organism evidence="3">
    <name type="scientific">Heligmosomoides polygyrus</name>
    <name type="common">Parasitic roundworm</name>
    <dbReference type="NCBI Taxonomy" id="6339"/>
    <lineage>
        <taxon>Eukaryota</taxon>
        <taxon>Metazoa</taxon>
        <taxon>Ecdysozoa</taxon>
        <taxon>Nematoda</taxon>
        <taxon>Chromadorea</taxon>
        <taxon>Rhabditida</taxon>
        <taxon>Rhabditina</taxon>
        <taxon>Rhabditomorpha</taxon>
        <taxon>Strongyloidea</taxon>
        <taxon>Heligmosomidae</taxon>
        <taxon>Heligmosomoides</taxon>
    </lineage>
</organism>
<dbReference type="Proteomes" id="UP000050761">
    <property type="component" value="Unassembled WGS sequence"/>
</dbReference>
<dbReference type="GO" id="GO:0005096">
    <property type="term" value="F:GTPase activator activity"/>
    <property type="evidence" value="ECO:0007669"/>
    <property type="project" value="InterPro"/>
</dbReference>
<dbReference type="InterPro" id="IPR001357">
    <property type="entry name" value="BRCT_dom"/>
</dbReference>
<dbReference type="SMART" id="SM00292">
    <property type="entry name" value="BRCT"/>
    <property type="match status" value="1"/>
</dbReference>
<dbReference type="OrthoDB" id="9997817at2759"/>
<reference evidence="3 4" key="1">
    <citation type="submission" date="2018-11" db="EMBL/GenBank/DDBJ databases">
        <authorList>
            <consortium name="Pathogen Informatics"/>
        </authorList>
    </citation>
    <scope>NUCLEOTIDE SEQUENCE [LARGE SCALE GENOMIC DNA]</scope>
</reference>
<dbReference type="PANTHER" id="PTHR16777:SF2">
    <property type="entry name" value="PROTEIN ECT2"/>
    <property type="match status" value="1"/>
</dbReference>
<dbReference type="EMBL" id="UZAH01031667">
    <property type="protein sequence ID" value="VDP17042.1"/>
    <property type="molecule type" value="Genomic_DNA"/>
</dbReference>
<dbReference type="GO" id="GO:0005938">
    <property type="term" value="C:cell cortex"/>
    <property type="evidence" value="ECO:0007669"/>
    <property type="project" value="TreeGrafter"/>
</dbReference>
<proteinExistence type="predicted"/>
<dbReference type="AlphaFoldDB" id="A0A3P8AQP8"/>
<accession>A0A3P8AQP8</accession>
<dbReference type="InterPro" id="IPR035899">
    <property type="entry name" value="DBL_dom_sf"/>
</dbReference>
<dbReference type="PROSITE" id="PS50010">
    <property type="entry name" value="DH_2"/>
    <property type="match status" value="1"/>
</dbReference>
<dbReference type="PANTHER" id="PTHR16777">
    <property type="entry name" value="PROTEIN ECT2"/>
    <property type="match status" value="1"/>
</dbReference>
<dbReference type="SUPFAM" id="SSF48065">
    <property type="entry name" value="DBL homology domain (DH-domain)"/>
    <property type="match status" value="1"/>
</dbReference>